<feature type="region of interest" description="Disordered" evidence="3">
    <location>
        <begin position="297"/>
        <end position="323"/>
    </location>
</feature>
<dbReference type="CDD" id="cd01449">
    <property type="entry name" value="TST_Repeat_2"/>
    <property type="match status" value="1"/>
</dbReference>
<dbReference type="CDD" id="cd01448">
    <property type="entry name" value="TST_Repeat_1"/>
    <property type="match status" value="1"/>
</dbReference>
<gene>
    <name evidence="5" type="ORF">GPJ59_22770</name>
</gene>
<dbReference type="Gene3D" id="3.40.250.10">
    <property type="entry name" value="Rhodanese-like domain"/>
    <property type="match status" value="2"/>
</dbReference>
<dbReference type="InterPro" id="IPR036873">
    <property type="entry name" value="Rhodanese-like_dom_sf"/>
</dbReference>
<dbReference type="Pfam" id="PF00581">
    <property type="entry name" value="Rhodanese"/>
    <property type="match status" value="2"/>
</dbReference>
<feature type="region of interest" description="Disordered" evidence="3">
    <location>
        <begin position="1"/>
        <end position="34"/>
    </location>
</feature>
<keyword evidence="2" id="KW-0677">Repeat</keyword>
<keyword evidence="1" id="KW-0808">Transferase</keyword>
<protein>
    <submittedName>
        <fullName evidence="5">Sulfurtransferase</fullName>
    </submittedName>
</protein>
<evidence type="ECO:0000256" key="3">
    <source>
        <dbReference type="SAM" id="MobiDB-lite"/>
    </source>
</evidence>
<accession>A0ABS6ZA72</accession>
<feature type="compositionally biased region" description="Basic and acidic residues" evidence="3">
    <location>
        <begin position="305"/>
        <end position="314"/>
    </location>
</feature>
<comment type="caution">
    <text evidence="5">The sequence shown here is derived from an EMBL/GenBank/DDBJ whole genome shotgun (WGS) entry which is preliminary data.</text>
</comment>
<dbReference type="InterPro" id="IPR045078">
    <property type="entry name" value="TST/MPST-like"/>
</dbReference>
<reference evidence="5 6" key="1">
    <citation type="submission" date="2019-12" db="EMBL/GenBank/DDBJ databases">
        <title>Genome sequence of Streptomyces bambusae.</title>
        <authorList>
            <person name="Bansal K."/>
            <person name="Choksket S."/>
            <person name="Korpole S."/>
            <person name="Patil P.B."/>
        </authorList>
    </citation>
    <scope>NUCLEOTIDE SEQUENCE [LARGE SCALE GENOMIC DNA]</scope>
    <source>
        <strain evidence="5 6">SK60</strain>
    </source>
</reference>
<evidence type="ECO:0000313" key="6">
    <source>
        <dbReference type="Proteomes" id="UP000812013"/>
    </source>
</evidence>
<dbReference type="PROSITE" id="PS50206">
    <property type="entry name" value="RHODANESE_3"/>
    <property type="match status" value="2"/>
</dbReference>
<proteinExistence type="predicted"/>
<sequence>MNRPTPTAPTSPTAGPDGPDGPGGPDGPDGLGPLVGVEWLARRLGEPGLVVFDASVGAHRGAARRIPGARPFDLDGELSDHSSPVPHTMPGAGQFTEALRGLGVDDASTVVVYDGAGLYSSARAWWMLRAMGFDRAAVLDGGLPAWAAAGHPVEEAPAGYDGPPGDFTARPRPGLVVDSAAVAGALADPGALVLDARTRGRFAGTAPEPRPGLRGGHMPGAANLPFGDLQGDGGLMRPAAELRAAFTALAGDRERLVLSCGSGVTACVLALGAELAGYRDLAVYDGSWSEWGLPSARPVVTGDGGQHRTGDGAGDRPGGGYGG</sequence>
<dbReference type="SUPFAM" id="SSF52821">
    <property type="entry name" value="Rhodanese/Cell cycle control phosphatase"/>
    <property type="match status" value="2"/>
</dbReference>
<feature type="compositionally biased region" description="Gly residues" evidence="3">
    <location>
        <begin position="18"/>
        <end position="30"/>
    </location>
</feature>
<feature type="domain" description="Rhodanese" evidence="4">
    <location>
        <begin position="187"/>
        <end position="297"/>
    </location>
</feature>
<organism evidence="5 6">
    <name type="scientific">Streptomyces bambusae</name>
    <dbReference type="NCBI Taxonomy" id="1550616"/>
    <lineage>
        <taxon>Bacteria</taxon>
        <taxon>Bacillati</taxon>
        <taxon>Actinomycetota</taxon>
        <taxon>Actinomycetes</taxon>
        <taxon>Kitasatosporales</taxon>
        <taxon>Streptomycetaceae</taxon>
        <taxon>Streptomyces</taxon>
    </lineage>
</organism>
<dbReference type="InterPro" id="IPR001763">
    <property type="entry name" value="Rhodanese-like_dom"/>
</dbReference>
<dbReference type="RefSeq" id="WP_219669280.1">
    <property type="nucleotide sequence ID" value="NZ_WTFF01000179.1"/>
</dbReference>
<evidence type="ECO:0000256" key="1">
    <source>
        <dbReference type="ARBA" id="ARBA00022679"/>
    </source>
</evidence>
<dbReference type="SMART" id="SM00450">
    <property type="entry name" value="RHOD"/>
    <property type="match status" value="2"/>
</dbReference>
<evidence type="ECO:0000313" key="5">
    <source>
        <dbReference type="EMBL" id="MBW5484622.1"/>
    </source>
</evidence>
<evidence type="ECO:0000259" key="4">
    <source>
        <dbReference type="PROSITE" id="PS50206"/>
    </source>
</evidence>
<name>A0ABS6ZA72_9ACTN</name>
<dbReference type="Proteomes" id="UP000812013">
    <property type="component" value="Unassembled WGS sequence"/>
</dbReference>
<feature type="compositionally biased region" description="Low complexity" evidence="3">
    <location>
        <begin position="1"/>
        <end position="17"/>
    </location>
</feature>
<dbReference type="PANTHER" id="PTHR11364:SF27">
    <property type="entry name" value="SULFURTRANSFERASE"/>
    <property type="match status" value="1"/>
</dbReference>
<keyword evidence="6" id="KW-1185">Reference proteome</keyword>
<dbReference type="EMBL" id="WTFF01000179">
    <property type="protein sequence ID" value="MBW5484622.1"/>
    <property type="molecule type" value="Genomic_DNA"/>
</dbReference>
<feature type="domain" description="Rhodanese" evidence="4">
    <location>
        <begin position="45"/>
        <end position="155"/>
    </location>
</feature>
<evidence type="ECO:0000256" key="2">
    <source>
        <dbReference type="ARBA" id="ARBA00022737"/>
    </source>
</evidence>
<dbReference type="PANTHER" id="PTHR11364">
    <property type="entry name" value="THIOSULFATE SULFERTANSFERASE"/>
    <property type="match status" value="1"/>
</dbReference>